<dbReference type="Pfam" id="PF21360">
    <property type="entry name" value="PylC-like_N"/>
    <property type="match status" value="1"/>
</dbReference>
<dbReference type="InterPro" id="IPR011761">
    <property type="entry name" value="ATP-grasp"/>
</dbReference>
<dbReference type="InterPro" id="IPR052032">
    <property type="entry name" value="ATP-dep_AA_Ligase"/>
</dbReference>
<dbReference type="PANTHER" id="PTHR43585:SF2">
    <property type="entry name" value="ATP-GRASP ENZYME FSQD"/>
    <property type="match status" value="1"/>
</dbReference>
<organism evidence="6 8">
    <name type="scientific">Neomoorella thermoacetica</name>
    <name type="common">Clostridium thermoaceticum</name>
    <dbReference type="NCBI Taxonomy" id="1525"/>
    <lineage>
        <taxon>Bacteria</taxon>
        <taxon>Bacillati</taxon>
        <taxon>Bacillota</taxon>
        <taxon>Clostridia</taxon>
        <taxon>Neomoorellales</taxon>
        <taxon>Neomoorellaceae</taxon>
        <taxon>Neomoorella</taxon>
    </lineage>
</organism>
<evidence type="ECO:0000256" key="3">
    <source>
        <dbReference type="ARBA" id="ARBA00022840"/>
    </source>
</evidence>
<evidence type="ECO:0000256" key="1">
    <source>
        <dbReference type="ARBA" id="ARBA00022598"/>
    </source>
</evidence>
<dbReference type="GO" id="GO:0016874">
    <property type="term" value="F:ligase activity"/>
    <property type="evidence" value="ECO:0007669"/>
    <property type="project" value="UniProtKB-KW"/>
</dbReference>
<dbReference type="RefSeq" id="WP_069588795.1">
    <property type="nucleotide sequence ID" value="NZ_CP017019.1"/>
</dbReference>
<dbReference type="EMBL" id="VCDX01000003">
    <property type="protein sequence ID" value="TYL13596.1"/>
    <property type="molecule type" value="Genomic_DNA"/>
</dbReference>
<evidence type="ECO:0000313" key="6">
    <source>
        <dbReference type="EMBL" id="AOQ23411.1"/>
    </source>
</evidence>
<sequence length="328" mass="37178">MNVLITSASRKVSLVRAFQEALTQHGGGIVIPVDASPYSAALYESPVRFLVPRSDDPSFISTVLNICEKHEVKLVVPTRDEELPVFAHNKQLFEKNGIKVMVGSSWTIETCQDKKLFLQFCRREGFAVPKEYLPEKVKKVPSLLPVFIKERRGKGSRRVFKVNTLGQLNELMERLKEPIVQEYVEAPEYTVDLFSDFDGQVISVVPRQRLQIFGGESFVGKTFYHRVIIDECCRMAQKLSLIGHNTIQCFFDGTRVQFIEVNPRYGGGANLGFAAGAHTPTYLVRLVNGLPVPPRIGQFERDLVMLRYTQDSFLYEKDLKKLDIYPGA</sequence>
<protein>
    <submittedName>
        <fullName evidence="6">Carbamoyl phosphate synthase-like protein</fullName>
    </submittedName>
</protein>
<dbReference type="Gene3D" id="3.40.50.20">
    <property type="match status" value="1"/>
</dbReference>
<dbReference type="InterPro" id="IPR013815">
    <property type="entry name" value="ATP_grasp_subdomain_1"/>
</dbReference>
<reference evidence="6 8" key="1">
    <citation type="submission" date="2016-08" db="EMBL/GenBank/DDBJ databases">
        <title>Moorella thermoacetica DSM 103132.</title>
        <authorList>
            <person name="Jendresen C.B."/>
            <person name="Redl S.M."/>
            <person name="Jensen T.O."/>
            <person name="Nielsen A.T."/>
        </authorList>
    </citation>
    <scope>NUCLEOTIDE SEQUENCE [LARGE SCALE GENOMIC DNA]</scope>
    <source>
        <strain evidence="6 8">DSM 103132</strain>
    </source>
</reference>
<evidence type="ECO:0000313" key="9">
    <source>
        <dbReference type="Proteomes" id="UP000322283"/>
    </source>
</evidence>
<evidence type="ECO:0000313" key="8">
    <source>
        <dbReference type="Proteomes" id="UP000094598"/>
    </source>
</evidence>
<dbReference type="PANTHER" id="PTHR43585">
    <property type="entry name" value="FUMIPYRROLE BIOSYNTHESIS PROTEIN C"/>
    <property type="match status" value="1"/>
</dbReference>
<keyword evidence="2 4" id="KW-0547">Nucleotide-binding</keyword>
<dbReference type="PROSITE" id="PS50975">
    <property type="entry name" value="ATP_GRASP"/>
    <property type="match status" value="1"/>
</dbReference>
<name>A0AAC9HH06_NEOTH</name>
<keyword evidence="9" id="KW-1185">Reference proteome</keyword>
<proteinExistence type="predicted"/>
<dbReference type="Proteomes" id="UP000322283">
    <property type="component" value="Unassembled WGS sequence"/>
</dbReference>
<dbReference type="Gene3D" id="3.30.1490.20">
    <property type="entry name" value="ATP-grasp fold, A domain"/>
    <property type="match status" value="1"/>
</dbReference>
<dbReference type="AlphaFoldDB" id="A0AAC9HH06"/>
<reference evidence="7 9" key="2">
    <citation type="submission" date="2019-05" db="EMBL/GenBank/DDBJ databases">
        <title>Genome sequence of Moorella thermoacetica ATCC 33924.</title>
        <authorList>
            <person name="Poehlein A."/>
            <person name="Bengelsdorf F.R."/>
            <person name="Duerre P."/>
            <person name="Daniel R."/>
        </authorList>
    </citation>
    <scope>NUCLEOTIDE SEQUENCE [LARGE SCALE GENOMIC DNA]</scope>
    <source>
        <strain evidence="7 9">ATCC 33924</strain>
    </source>
</reference>
<gene>
    <name evidence="6" type="ORF">Maut_00955</name>
    <name evidence="7" type="ORF">MTAT_09920</name>
</gene>
<evidence type="ECO:0000256" key="4">
    <source>
        <dbReference type="PROSITE-ProRule" id="PRU00409"/>
    </source>
</evidence>
<dbReference type="GO" id="GO:0046872">
    <property type="term" value="F:metal ion binding"/>
    <property type="evidence" value="ECO:0007669"/>
    <property type="project" value="InterPro"/>
</dbReference>
<dbReference type="Proteomes" id="UP000094598">
    <property type="component" value="Chromosome"/>
</dbReference>
<dbReference type="Gene3D" id="3.30.470.20">
    <property type="entry name" value="ATP-grasp fold, B domain"/>
    <property type="match status" value="1"/>
</dbReference>
<dbReference type="Pfam" id="PF15632">
    <property type="entry name" value="ATPgrasp_Ter"/>
    <property type="match status" value="1"/>
</dbReference>
<evidence type="ECO:0000313" key="7">
    <source>
        <dbReference type="EMBL" id="TYL13596.1"/>
    </source>
</evidence>
<accession>A0AAC9HH06</accession>
<dbReference type="EMBL" id="CP017019">
    <property type="protein sequence ID" value="AOQ23411.1"/>
    <property type="molecule type" value="Genomic_DNA"/>
</dbReference>
<feature type="domain" description="ATP-grasp" evidence="5">
    <location>
        <begin position="118"/>
        <end position="288"/>
    </location>
</feature>
<dbReference type="InterPro" id="IPR048764">
    <property type="entry name" value="PylC_N"/>
</dbReference>
<keyword evidence="3 4" id="KW-0067">ATP-binding</keyword>
<keyword evidence="1" id="KW-0436">Ligase</keyword>
<evidence type="ECO:0000259" key="5">
    <source>
        <dbReference type="PROSITE" id="PS50975"/>
    </source>
</evidence>
<dbReference type="GO" id="GO:0005524">
    <property type="term" value="F:ATP binding"/>
    <property type="evidence" value="ECO:0007669"/>
    <property type="project" value="UniProtKB-UniRule"/>
</dbReference>
<dbReference type="SUPFAM" id="SSF56059">
    <property type="entry name" value="Glutathione synthetase ATP-binding domain-like"/>
    <property type="match status" value="1"/>
</dbReference>
<evidence type="ECO:0000256" key="2">
    <source>
        <dbReference type="ARBA" id="ARBA00022741"/>
    </source>
</evidence>